<dbReference type="EMBL" id="JAMXLT020000010">
    <property type="protein sequence ID" value="MDW8548643.1"/>
    <property type="molecule type" value="Genomic_DNA"/>
</dbReference>
<evidence type="ECO:0000256" key="1">
    <source>
        <dbReference type="ARBA" id="ARBA00000085"/>
    </source>
</evidence>
<sequence>MKPLLSKTTKPFIIYVLIILVISIPVYYMVVDAIWKHELDEHNEIVAKKTERQLNNLGFSDQKNSEIVDLWHKIQPNTYISPLLSGDNLKDSIYITEKHNAFPSAEAIDRFRCYSTVIYLHQKPFRFLVETNIEESQETIFFISATTVLLFILMVGGLLFLNRRLSSSVWKPFRKTLDQLKNFNLNQQANIEFEDTDIKEFDELNLSLSKLIDQNISVYRTQKEFTENASHELQTPLAILKNKLDILLQNDDLTEKQYQIVEEMHKALTRSSSINRNLLLLAKIDNSQFDNSEVIQFNELLEQSIQILQEHFEQKKIALHSDISSNVEVKGNSSLLEVLVNNLILNAIRHTSVNGMITIRLTNSVFEVSNSGTEALNEDLLFKRFSKLSTDNRGSGLGLAIIKQICKLQNWNINYRFEDQLHIFSIDIENMEQKK</sequence>
<dbReference type="PANTHER" id="PTHR45453:SF1">
    <property type="entry name" value="PHOSPHATE REGULON SENSOR PROTEIN PHOR"/>
    <property type="match status" value="1"/>
</dbReference>
<dbReference type="InterPro" id="IPR036097">
    <property type="entry name" value="HisK_dim/P_sf"/>
</dbReference>
<accession>A0ABU4JGF5</accession>
<dbReference type="PROSITE" id="PS50109">
    <property type="entry name" value="HIS_KIN"/>
    <property type="match status" value="1"/>
</dbReference>
<keyword evidence="10" id="KW-1185">Reference proteome</keyword>
<evidence type="ECO:0000256" key="2">
    <source>
        <dbReference type="ARBA" id="ARBA00012438"/>
    </source>
</evidence>
<keyword evidence="4" id="KW-0808">Transferase</keyword>
<evidence type="ECO:0000256" key="4">
    <source>
        <dbReference type="ARBA" id="ARBA00022679"/>
    </source>
</evidence>
<evidence type="ECO:0000256" key="7">
    <source>
        <dbReference type="SAM" id="Phobius"/>
    </source>
</evidence>
<comment type="catalytic activity">
    <reaction evidence="1">
        <text>ATP + protein L-histidine = ADP + protein N-phospho-L-histidine.</text>
        <dbReference type="EC" id="2.7.13.3"/>
    </reaction>
</comment>
<keyword evidence="7" id="KW-0472">Membrane</keyword>
<organism evidence="9 10">
    <name type="scientific">Epilithonimonas ginsengisoli</name>
    <dbReference type="NCBI Taxonomy" id="1245592"/>
    <lineage>
        <taxon>Bacteria</taxon>
        <taxon>Pseudomonadati</taxon>
        <taxon>Bacteroidota</taxon>
        <taxon>Flavobacteriia</taxon>
        <taxon>Flavobacteriales</taxon>
        <taxon>Weeksellaceae</taxon>
        <taxon>Chryseobacterium group</taxon>
        <taxon>Epilithonimonas</taxon>
    </lineage>
</organism>
<evidence type="ECO:0000256" key="6">
    <source>
        <dbReference type="ARBA" id="ARBA00023012"/>
    </source>
</evidence>
<dbReference type="Pfam" id="PF02518">
    <property type="entry name" value="HATPase_c"/>
    <property type="match status" value="1"/>
</dbReference>
<dbReference type="CDD" id="cd00082">
    <property type="entry name" value="HisKA"/>
    <property type="match status" value="1"/>
</dbReference>
<evidence type="ECO:0000256" key="3">
    <source>
        <dbReference type="ARBA" id="ARBA00022553"/>
    </source>
</evidence>
<dbReference type="Gene3D" id="1.10.287.130">
    <property type="match status" value="1"/>
</dbReference>
<dbReference type="InterPro" id="IPR050351">
    <property type="entry name" value="BphY/WalK/GraS-like"/>
</dbReference>
<feature type="transmembrane region" description="Helical" evidence="7">
    <location>
        <begin position="140"/>
        <end position="161"/>
    </location>
</feature>
<dbReference type="SMART" id="SM00388">
    <property type="entry name" value="HisKA"/>
    <property type="match status" value="1"/>
</dbReference>
<keyword evidence="7" id="KW-0812">Transmembrane</keyword>
<feature type="domain" description="Histidine kinase" evidence="8">
    <location>
        <begin position="228"/>
        <end position="432"/>
    </location>
</feature>
<reference evidence="9 10" key="1">
    <citation type="submission" date="2023-11" db="EMBL/GenBank/DDBJ databases">
        <title>First isolation, identification, and characterization of non-pathogenic Epilithonimonas ginsengisoli isolated from diseased farmed rainbow trout (Oncorhynchus mykiss) in Chile.</title>
        <authorList>
            <person name="Miranda C.D."/>
            <person name="Irgang R."/>
            <person name="Concha C."/>
            <person name="Rojas R."/>
            <person name="Avendano R."/>
        </authorList>
    </citation>
    <scope>NUCLEOTIDE SEQUENCE [LARGE SCALE GENOMIC DNA]</scope>
    <source>
        <strain evidence="9 10">FP99</strain>
    </source>
</reference>
<evidence type="ECO:0000259" key="8">
    <source>
        <dbReference type="PROSITE" id="PS50109"/>
    </source>
</evidence>
<dbReference type="PANTHER" id="PTHR45453">
    <property type="entry name" value="PHOSPHATE REGULON SENSOR PROTEIN PHOR"/>
    <property type="match status" value="1"/>
</dbReference>
<keyword evidence="3" id="KW-0597">Phosphoprotein</keyword>
<evidence type="ECO:0000256" key="5">
    <source>
        <dbReference type="ARBA" id="ARBA00022777"/>
    </source>
</evidence>
<dbReference type="SUPFAM" id="SSF47384">
    <property type="entry name" value="Homodimeric domain of signal transducing histidine kinase"/>
    <property type="match status" value="1"/>
</dbReference>
<dbReference type="EC" id="2.7.13.3" evidence="2"/>
<dbReference type="InterPro" id="IPR003594">
    <property type="entry name" value="HATPase_dom"/>
</dbReference>
<dbReference type="Proteomes" id="UP001204439">
    <property type="component" value="Unassembled WGS sequence"/>
</dbReference>
<dbReference type="SUPFAM" id="SSF55874">
    <property type="entry name" value="ATPase domain of HSP90 chaperone/DNA topoisomerase II/histidine kinase"/>
    <property type="match status" value="1"/>
</dbReference>
<keyword evidence="6" id="KW-0902">Two-component regulatory system</keyword>
<feature type="transmembrane region" description="Helical" evidence="7">
    <location>
        <begin position="12"/>
        <end position="30"/>
    </location>
</feature>
<gene>
    <name evidence="9" type="ORF">NG800_006955</name>
</gene>
<name>A0ABU4JGF5_9FLAO</name>
<dbReference type="GO" id="GO:0016301">
    <property type="term" value="F:kinase activity"/>
    <property type="evidence" value="ECO:0007669"/>
    <property type="project" value="UniProtKB-KW"/>
</dbReference>
<dbReference type="SMART" id="SM00387">
    <property type="entry name" value="HATPase_c"/>
    <property type="match status" value="1"/>
</dbReference>
<proteinExistence type="predicted"/>
<comment type="caution">
    <text evidence="9">The sequence shown here is derived from an EMBL/GenBank/DDBJ whole genome shotgun (WGS) entry which is preliminary data.</text>
</comment>
<evidence type="ECO:0000313" key="10">
    <source>
        <dbReference type="Proteomes" id="UP001204439"/>
    </source>
</evidence>
<dbReference type="Gene3D" id="3.30.565.10">
    <property type="entry name" value="Histidine kinase-like ATPase, C-terminal domain"/>
    <property type="match status" value="1"/>
</dbReference>
<dbReference type="RefSeq" id="WP_063969077.1">
    <property type="nucleotide sequence ID" value="NZ_JAMXLT020000010.1"/>
</dbReference>
<dbReference type="Pfam" id="PF00512">
    <property type="entry name" value="HisKA"/>
    <property type="match status" value="1"/>
</dbReference>
<evidence type="ECO:0000313" key="9">
    <source>
        <dbReference type="EMBL" id="MDW8548643.1"/>
    </source>
</evidence>
<keyword evidence="7" id="KW-1133">Transmembrane helix</keyword>
<keyword evidence="5 9" id="KW-0418">Kinase</keyword>
<dbReference type="InterPro" id="IPR003661">
    <property type="entry name" value="HisK_dim/P_dom"/>
</dbReference>
<dbReference type="InterPro" id="IPR036890">
    <property type="entry name" value="HATPase_C_sf"/>
</dbReference>
<protein>
    <recommendedName>
        <fullName evidence="2">histidine kinase</fullName>
        <ecNumber evidence="2">2.7.13.3</ecNumber>
    </recommendedName>
</protein>
<dbReference type="InterPro" id="IPR005467">
    <property type="entry name" value="His_kinase_dom"/>
</dbReference>
<dbReference type="CDD" id="cd00075">
    <property type="entry name" value="HATPase"/>
    <property type="match status" value="1"/>
</dbReference>